<keyword evidence="2" id="KW-1185">Reference proteome</keyword>
<evidence type="ECO:0000313" key="1">
    <source>
        <dbReference type="EMBL" id="BBO66656.1"/>
    </source>
</evidence>
<dbReference type="KEGG" id="dalk:DSCA_05860"/>
<reference evidence="1 2" key="1">
    <citation type="submission" date="2019-11" db="EMBL/GenBank/DDBJ databases">
        <title>Comparative genomics of hydrocarbon-degrading Desulfosarcina strains.</title>
        <authorList>
            <person name="Watanabe M."/>
            <person name="Kojima H."/>
            <person name="Fukui M."/>
        </authorList>
    </citation>
    <scope>NUCLEOTIDE SEQUENCE [LARGE SCALE GENOMIC DNA]</scope>
    <source>
        <strain evidence="1 2">PL12</strain>
    </source>
</reference>
<organism evidence="1 2">
    <name type="scientific">Desulfosarcina alkanivorans</name>
    <dbReference type="NCBI Taxonomy" id="571177"/>
    <lineage>
        <taxon>Bacteria</taxon>
        <taxon>Pseudomonadati</taxon>
        <taxon>Thermodesulfobacteriota</taxon>
        <taxon>Desulfobacteria</taxon>
        <taxon>Desulfobacterales</taxon>
        <taxon>Desulfosarcinaceae</taxon>
        <taxon>Desulfosarcina</taxon>
    </lineage>
</organism>
<dbReference type="EMBL" id="AP021874">
    <property type="protein sequence ID" value="BBO66656.1"/>
    <property type="molecule type" value="Genomic_DNA"/>
</dbReference>
<evidence type="ECO:0000313" key="2">
    <source>
        <dbReference type="Proteomes" id="UP000427906"/>
    </source>
</evidence>
<sequence length="113" mass="12744">MTTPAGKPTRIRRGMRLPTEAEVKCRPYSSIRGTADSRGVMLNVSENGSYVVTRRAFEPGSFLVVRTTRYPHVRFPEAAEGGFRSIFLAEVKWRKEIKSDTASRYGVGLKYLD</sequence>
<protein>
    <recommendedName>
        <fullName evidence="3">PilZ domain-containing protein</fullName>
    </recommendedName>
</protein>
<name>A0A5K7YCI6_9BACT</name>
<evidence type="ECO:0008006" key="3">
    <source>
        <dbReference type="Google" id="ProtNLM"/>
    </source>
</evidence>
<dbReference type="Proteomes" id="UP000427906">
    <property type="component" value="Chromosome"/>
</dbReference>
<accession>A0A5K7YCI6</accession>
<proteinExistence type="predicted"/>
<dbReference type="AlphaFoldDB" id="A0A5K7YCI6"/>
<gene>
    <name evidence="1" type="ORF">DSCA_05860</name>
</gene>